<accession>A0A8H6IJC7</accession>
<dbReference type="Proteomes" id="UP000521943">
    <property type="component" value="Unassembled WGS sequence"/>
</dbReference>
<sequence length="607" mass="65994">MATRKAPDIILPVGAKEGWDTQVMDDHQGSLRSVAESHILLESLRQSRRNWIYHTFPKFSSKARASPSKGSPDQTCHFLGRCDMEIGPHTFGETSFYEVHYLPSNVTRPDLASSSASTSAQAYSFNPHLSSTQTNGIELTTCRLNTSHLAPPIPSSVSGQMISKVIGAASTNPALATLLRQYIQTGSVTPEEGRQLGEMVCSAFASDDPEAVHLPPLPAPSQVTNGSLPVKPFDLVITFKEAPDDRWRIPREAAVLDWKNDKDASLTLAIPEANPIAHSSTPITEASPETKRQVVSIFLENIPPDVAVKLNRWIGGEEKMKENRAILKALVRPKRLYLGYNLPEGNKKLKEVQAVAQPYPMRTLKQGPTAQRPSRQKKVQPPKSPSIAPVPPVPTSPSPTHASPSNPPLALTPLAHQQSDPFPATLAPAHTQNLHEASGSTEPQNEPSGANQAIREPFGSTVAPAPNPYSTMWGIPMSYQNANAYYIPPQAPPQSPKRKREPTPKVTKRPKPSYPPPPEIHCLICNAKGVPLILGGRFCRPCVESGEANKHPAYTIAPYQPPLPQPYINPIVSKPMTTPAFPISSNTVPPNPPDRTTPPGPSNTYPR</sequence>
<feature type="region of interest" description="Disordered" evidence="1">
    <location>
        <begin position="357"/>
        <end position="462"/>
    </location>
</feature>
<feature type="compositionally biased region" description="Pro residues" evidence="1">
    <location>
        <begin position="589"/>
        <end position="601"/>
    </location>
</feature>
<dbReference type="OrthoDB" id="5338195at2759"/>
<name>A0A8H6IJC7_9AGAR</name>
<feature type="region of interest" description="Disordered" evidence="1">
    <location>
        <begin position="575"/>
        <end position="607"/>
    </location>
</feature>
<feature type="compositionally biased region" description="Basic residues" evidence="1">
    <location>
        <begin position="496"/>
        <end position="511"/>
    </location>
</feature>
<evidence type="ECO:0000256" key="1">
    <source>
        <dbReference type="SAM" id="MobiDB-lite"/>
    </source>
</evidence>
<feature type="compositionally biased region" description="Polar residues" evidence="1">
    <location>
        <begin position="430"/>
        <end position="451"/>
    </location>
</feature>
<keyword evidence="3" id="KW-1185">Reference proteome</keyword>
<evidence type="ECO:0000313" key="2">
    <source>
        <dbReference type="EMBL" id="KAF6766630.1"/>
    </source>
</evidence>
<comment type="caution">
    <text evidence="2">The sequence shown here is derived from an EMBL/GenBank/DDBJ whole genome shotgun (WGS) entry which is preliminary data.</text>
</comment>
<reference evidence="2 3" key="1">
    <citation type="submission" date="2020-07" db="EMBL/GenBank/DDBJ databases">
        <title>Comparative genomics of pyrophilous fungi reveals a link between fire events and developmental genes.</title>
        <authorList>
            <consortium name="DOE Joint Genome Institute"/>
            <person name="Steindorff A.S."/>
            <person name="Carver A."/>
            <person name="Calhoun S."/>
            <person name="Stillman K."/>
            <person name="Liu H."/>
            <person name="Lipzen A."/>
            <person name="Pangilinan J."/>
            <person name="Labutti K."/>
            <person name="Bruns T.D."/>
            <person name="Grigoriev I.V."/>
        </authorList>
    </citation>
    <scope>NUCLEOTIDE SEQUENCE [LARGE SCALE GENOMIC DNA]</scope>
    <source>
        <strain evidence="2 3">CBS 144469</strain>
    </source>
</reference>
<organism evidence="2 3">
    <name type="scientific">Ephemerocybe angulata</name>
    <dbReference type="NCBI Taxonomy" id="980116"/>
    <lineage>
        <taxon>Eukaryota</taxon>
        <taxon>Fungi</taxon>
        <taxon>Dikarya</taxon>
        <taxon>Basidiomycota</taxon>
        <taxon>Agaricomycotina</taxon>
        <taxon>Agaricomycetes</taxon>
        <taxon>Agaricomycetidae</taxon>
        <taxon>Agaricales</taxon>
        <taxon>Agaricineae</taxon>
        <taxon>Psathyrellaceae</taxon>
        <taxon>Ephemerocybe</taxon>
    </lineage>
</organism>
<evidence type="ECO:0000313" key="3">
    <source>
        <dbReference type="Proteomes" id="UP000521943"/>
    </source>
</evidence>
<protein>
    <submittedName>
        <fullName evidence="2">Uncharacterized protein</fullName>
    </submittedName>
</protein>
<dbReference type="AlphaFoldDB" id="A0A8H6IJC7"/>
<feature type="compositionally biased region" description="Pro residues" evidence="1">
    <location>
        <begin position="382"/>
        <end position="397"/>
    </location>
</feature>
<proteinExistence type="predicted"/>
<feature type="region of interest" description="Disordered" evidence="1">
    <location>
        <begin position="486"/>
        <end position="514"/>
    </location>
</feature>
<dbReference type="EMBL" id="JACGCI010000001">
    <property type="protein sequence ID" value="KAF6766630.1"/>
    <property type="molecule type" value="Genomic_DNA"/>
</dbReference>
<gene>
    <name evidence="2" type="ORF">DFP72DRAFT_867166</name>
</gene>